<dbReference type="GO" id="GO:0016740">
    <property type="term" value="F:transferase activity"/>
    <property type="evidence" value="ECO:0007669"/>
    <property type="project" value="InterPro"/>
</dbReference>
<sequence length="185" mass="19338">MQAAADAAESGMVSVVGLDAEKTEALCAKASELSGKRVQIANFLCKGNYTVSGDKEACAKLAEIAKPDFKARLAVPLAVAGAFHTDFMAPAVEKLEEVLASVDLKKPRIPVVSNVDAKPHSDPEMIKAILAKQVTAPVQWETQMKDLAGSGSFERGFECGPGKVIAGIMKRIDKSAAANVTGVPA</sequence>
<name>A0A812UBF2_9DINO</name>
<dbReference type="SMART" id="SM00827">
    <property type="entry name" value="PKS_AT"/>
    <property type="match status" value="1"/>
</dbReference>
<protein>
    <submittedName>
        <fullName evidence="2">FabD protein</fullName>
    </submittedName>
</protein>
<dbReference type="AlphaFoldDB" id="A0A812UBF2"/>
<organism evidence="2 3">
    <name type="scientific">Symbiodinium natans</name>
    <dbReference type="NCBI Taxonomy" id="878477"/>
    <lineage>
        <taxon>Eukaryota</taxon>
        <taxon>Sar</taxon>
        <taxon>Alveolata</taxon>
        <taxon>Dinophyceae</taxon>
        <taxon>Suessiales</taxon>
        <taxon>Symbiodiniaceae</taxon>
        <taxon>Symbiodinium</taxon>
    </lineage>
</organism>
<dbReference type="Gene3D" id="3.40.366.10">
    <property type="entry name" value="Malonyl-Coenzyme A Acyl Carrier Protein, domain 2"/>
    <property type="match status" value="1"/>
</dbReference>
<dbReference type="InterPro" id="IPR052760">
    <property type="entry name" value="Mitochondrial_malonyltrans"/>
</dbReference>
<dbReference type="InterPro" id="IPR014043">
    <property type="entry name" value="Acyl_transferase_dom"/>
</dbReference>
<dbReference type="SUPFAM" id="SSF52151">
    <property type="entry name" value="FabD/lysophospholipase-like"/>
    <property type="match status" value="1"/>
</dbReference>
<evidence type="ECO:0000259" key="1">
    <source>
        <dbReference type="SMART" id="SM00827"/>
    </source>
</evidence>
<dbReference type="EMBL" id="CAJNDS010002685">
    <property type="protein sequence ID" value="CAE7564514.1"/>
    <property type="molecule type" value="Genomic_DNA"/>
</dbReference>
<keyword evidence="3" id="KW-1185">Reference proteome</keyword>
<reference evidence="2" key="1">
    <citation type="submission" date="2021-02" db="EMBL/GenBank/DDBJ databases">
        <authorList>
            <person name="Dougan E. K."/>
            <person name="Rhodes N."/>
            <person name="Thang M."/>
            <person name="Chan C."/>
        </authorList>
    </citation>
    <scope>NUCLEOTIDE SEQUENCE</scope>
</reference>
<gene>
    <name evidence="2" type="primary">fabD</name>
    <name evidence="2" type="ORF">SNAT2548_LOCUS31945</name>
</gene>
<dbReference type="InterPro" id="IPR016036">
    <property type="entry name" value="Malonyl_transacylase_ACP-bd"/>
</dbReference>
<dbReference type="PANTHER" id="PTHR47170:SF2">
    <property type="entry name" value="MALONYL-COA:ACP TRANSACYLASE (MAT) DOMAIN-CONTAINING PROTEIN"/>
    <property type="match status" value="1"/>
</dbReference>
<evidence type="ECO:0000313" key="2">
    <source>
        <dbReference type="EMBL" id="CAE7564514.1"/>
    </source>
</evidence>
<dbReference type="InterPro" id="IPR001227">
    <property type="entry name" value="Ac_transferase_dom_sf"/>
</dbReference>
<dbReference type="PANTHER" id="PTHR47170">
    <property type="entry name" value="MALONYL-COA ACP TRANSACYLASE, ACP-BINDING"/>
    <property type="match status" value="1"/>
</dbReference>
<proteinExistence type="predicted"/>
<comment type="caution">
    <text evidence="2">The sequence shown here is derived from an EMBL/GenBank/DDBJ whole genome shotgun (WGS) entry which is preliminary data.</text>
</comment>
<dbReference type="SUPFAM" id="SSF55048">
    <property type="entry name" value="Probable ACP-binding domain of malonyl-CoA ACP transacylase"/>
    <property type="match status" value="1"/>
</dbReference>
<feature type="domain" description="Malonyl-CoA:ACP transacylase (MAT)" evidence="1">
    <location>
        <begin position="1"/>
        <end position="183"/>
    </location>
</feature>
<dbReference type="Proteomes" id="UP000604046">
    <property type="component" value="Unassembled WGS sequence"/>
</dbReference>
<dbReference type="InterPro" id="IPR016035">
    <property type="entry name" value="Acyl_Trfase/lysoPLipase"/>
</dbReference>
<dbReference type="OrthoDB" id="541883at2759"/>
<dbReference type="Gene3D" id="3.30.70.250">
    <property type="entry name" value="Malonyl-CoA ACP transacylase, ACP-binding"/>
    <property type="match status" value="1"/>
</dbReference>
<evidence type="ECO:0000313" key="3">
    <source>
        <dbReference type="Proteomes" id="UP000604046"/>
    </source>
</evidence>
<accession>A0A812UBF2</accession>